<keyword evidence="4" id="KW-1185">Reference proteome</keyword>
<dbReference type="PANTHER" id="PTHR22605:SF16">
    <property type="entry name" value="E3 UBIQUITIN-PROTEIN LIGASE RNF213"/>
    <property type="match status" value="1"/>
</dbReference>
<reference evidence="3" key="1">
    <citation type="submission" date="2023-03" db="EMBL/GenBank/DDBJ databases">
        <authorList>
            <person name="Steffen K."/>
            <person name="Cardenas P."/>
        </authorList>
    </citation>
    <scope>NUCLEOTIDE SEQUENCE</scope>
</reference>
<feature type="compositionally biased region" description="Basic and acidic residues" evidence="1">
    <location>
        <begin position="159"/>
        <end position="173"/>
    </location>
</feature>
<protein>
    <submittedName>
        <fullName evidence="3">Uncharacterized protein</fullName>
    </submittedName>
</protein>
<gene>
    <name evidence="3" type="ORF">GBAR_LOCUS10487</name>
</gene>
<dbReference type="AlphaFoldDB" id="A0AA35RT16"/>
<comment type="caution">
    <text evidence="3">The sequence shown here is derived from an EMBL/GenBank/DDBJ whole genome shotgun (WGS) entry which is preliminary data.</text>
</comment>
<organism evidence="3 4">
    <name type="scientific">Geodia barretti</name>
    <name type="common">Barrett's horny sponge</name>
    <dbReference type="NCBI Taxonomy" id="519541"/>
    <lineage>
        <taxon>Eukaryota</taxon>
        <taxon>Metazoa</taxon>
        <taxon>Porifera</taxon>
        <taxon>Demospongiae</taxon>
        <taxon>Heteroscleromorpha</taxon>
        <taxon>Tetractinellida</taxon>
        <taxon>Astrophorina</taxon>
        <taxon>Geodiidae</taxon>
        <taxon>Geodia</taxon>
    </lineage>
</organism>
<feature type="signal peptide" evidence="2">
    <location>
        <begin position="1"/>
        <end position="31"/>
    </location>
</feature>
<dbReference type="PANTHER" id="PTHR22605">
    <property type="entry name" value="RZ-TYPE DOMAIN-CONTAINING PROTEIN"/>
    <property type="match status" value="1"/>
</dbReference>
<accession>A0AA35RT16</accession>
<dbReference type="Proteomes" id="UP001174909">
    <property type="component" value="Unassembled WGS sequence"/>
</dbReference>
<dbReference type="GO" id="GO:0016887">
    <property type="term" value="F:ATP hydrolysis activity"/>
    <property type="evidence" value="ECO:0007669"/>
    <property type="project" value="InterPro"/>
</dbReference>
<evidence type="ECO:0000313" key="4">
    <source>
        <dbReference type="Proteomes" id="UP001174909"/>
    </source>
</evidence>
<sequence length="270" mass="30137">MRTKAVLNRSRFSVITHVVFIIHLPVQVANSTFVGFQGDPWVSCHIDQLRPSDKNAFTLEVAQGVSVSQLFYGGLEYAGPERQTSEISSNMEDLAFERLSSVEEGLEEAIFEGNKEIRENIHLREQLGQKEDRLEIVDIEGETDSNESNSSTGVANLEARLESSGSDKVHEDESFYDPPKLPSLSSASIGTKAFSDVHTQCVRLNSCIQAAVSRLQDTTLSKQRAAERVRLLIQVIPSNPIFPLESGTFYTNLVCHIHRMLERRERSLSG</sequence>
<keyword evidence="2" id="KW-0732">Signal</keyword>
<feature type="region of interest" description="Disordered" evidence="1">
    <location>
        <begin position="140"/>
        <end position="177"/>
    </location>
</feature>
<proteinExistence type="predicted"/>
<evidence type="ECO:0000256" key="1">
    <source>
        <dbReference type="SAM" id="MobiDB-lite"/>
    </source>
</evidence>
<feature type="chain" id="PRO_5041247583" evidence="2">
    <location>
        <begin position="32"/>
        <end position="270"/>
    </location>
</feature>
<dbReference type="GO" id="GO:0004842">
    <property type="term" value="F:ubiquitin-protein transferase activity"/>
    <property type="evidence" value="ECO:0007669"/>
    <property type="project" value="InterPro"/>
</dbReference>
<evidence type="ECO:0000313" key="3">
    <source>
        <dbReference type="EMBL" id="CAI8017203.1"/>
    </source>
</evidence>
<dbReference type="EMBL" id="CASHTH010001604">
    <property type="protein sequence ID" value="CAI8017203.1"/>
    <property type="molecule type" value="Genomic_DNA"/>
</dbReference>
<name>A0AA35RT16_GEOBA</name>
<dbReference type="InterPro" id="IPR031248">
    <property type="entry name" value="RNF213"/>
</dbReference>
<evidence type="ECO:0000256" key="2">
    <source>
        <dbReference type="SAM" id="SignalP"/>
    </source>
</evidence>